<feature type="domain" description="Beta-mannosidase-like galactose-binding" evidence="9">
    <location>
        <begin position="45"/>
        <end position="192"/>
    </location>
</feature>
<dbReference type="Gene3D" id="2.60.120.260">
    <property type="entry name" value="Galactose-binding domain-like"/>
    <property type="match status" value="1"/>
</dbReference>
<keyword evidence="4" id="KW-0732">Signal</keyword>
<accession>A0A7W5CB91</accession>
<proteinExistence type="inferred from homology"/>
<dbReference type="SUPFAM" id="SSF49303">
    <property type="entry name" value="beta-Galactosidase/glucuronidase domain"/>
    <property type="match status" value="1"/>
</dbReference>
<gene>
    <name evidence="10" type="ORF">FHS16_004171</name>
</gene>
<evidence type="ECO:0000313" key="10">
    <source>
        <dbReference type="EMBL" id="MBB3154095.1"/>
    </source>
</evidence>
<dbReference type="Pfam" id="PF02836">
    <property type="entry name" value="Glyco_hydro_2_C"/>
    <property type="match status" value="1"/>
</dbReference>
<dbReference type="AlphaFoldDB" id="A0A7W5CB91"/>
<evidence type="ECO:0000256" key="2">
    <source>
        <dbReference type="ARBA" id="ARBA00007401"/>
    </source>
</evidence>
<dbReference type="GO" id="GO:0005975">
    <property type="term" value="P:carbohydrate metabolic process"/>
    <property type="evidence" value="ECO:0007669"/>
    <property type="project" value="InterPro"/>
</dbReference>
<dbReference type="EC" id="3.2.1.25" evidence="3"/>
<dbReference type="InterPro" id="IPR017853">
    <property type="entry name" value="GH"/>
</dbReference>
<dbReference type="EMBL" id="JACHXW010000014">
    <property type="protein sequence ID" value="MBB3154095.1"/>
    <property type="molecule type" value="Genomic_DNA"/>
</dbReference>
<feature type="domain" description="Glycoside hydrolase family 2 catalytic" evidence="8">
    <location>
        <begin position="330"/>
        <end position="481"/>
    </location>
</feature>
<keyword evidence="11" id="KW-1185">Reference proteome</keyword>
<dbReference type="InterPro" id="IPR050887">
    <property type="entry name" value="Beta-mannosidase_GH2"/>
</dbReference>
<evidence type="ECO:0000256" key="4">
    <source>
        <dbReference type="ARBA" id="ARBA00022729"/>
    </source>
</evidence>
<reference evidence="10 11" key="1">
    <citation type="submission" date="2020-08" db="EMBL/GenBank/DDBJ databases">
        <title>Genomic Encyclopedia of Type Strains, Phase III (KMG-III): the genomes of soil and plant-associated and newly described type strains.</title>
        <authorList>
            <person name="Whitman W."/>
        </authorList>
    </citation>
    <scope>NUCLEOTIDE SEQUENCE [LARGE SCALE GENOMIC DNA]</scope>
    <source>
        <strain evidence="10 11">CECT 8234</strain>
    </source>
</reference>
<dbReference type="PANTHER" id="PTHR43730:SF1">
    <property type="entry name" value="BETA-MANNOSIDASE"/>
    <property type="match status" value="1"/>
</dbReference>
<feature type="domain" description="Glycoside hydrolase family 2 immunoglobulin-like beta-sandwich" evidence="7">
    <location>
        <begin position="208"/>
        <end position="311"/>
    </location>
</feature>
<dbReference type="Pfam" id="PF00703">
    <property type="entry name" value="Glyco_hydro_2"/>
    <property type="match status" value="1"/>
</dbReference>
<dbReference type="GO" id="GO:0004567">
    <property type="term" value="F:beta-mannosidase activity"/>
    <property type="evidence" value="ECO:0007669"/>
    <property type="project" value="UniProtKB-EC"/>
</dbReference>
<dbReference type="SUPFAM" id="SSF51445">
    <property type="entry name" value="(Trans)glycosidases"/>
    <property type="match status" value="1"/>
</dbReference>
<evidence type="ECO:0000259" key="9">
    <source>
        <dbReference type="Pfam" id="PF22666"/>
    </source>
</evidence>
<evidence type="ECO:0000256" key="6">
    <source>
        <dbReference type="ARBA" id="ARBA00023295"/>
    </source>
</evidence>
<comment type="caution">
    <text evidence="10">The sequence shown here is derived from an EMBL/GenBank/DDBJ whole genome shotgun (WGS) entry which is preliminary data.</text>
</comment>
<evidence type="ECO:0000256" key="1">
    <source>
        <dbReference type="ARBA" id="ARBA00000829"/>
    </source>
</evidence>
<dbReference type="InterPro" id="IPR054593">
    <property type="entry name" value="Beta-mannosidase-like_N2"/>
</dbReference>
<organism evidence="10 11">
    <name type="scientific">Paenibacillus endophyticus</name>
    <dbReference type="NCBI Taxonomy" id="1294268"/>
    <lineage>
        <taxon>Bacteria</taxon>
        <taxon>Bacillati</taxon>
        <taxon>Bacillota</taxon>
        <taxon>Bacilli</taxon>
        <taxon>Bacillales</taxon>
        <taxon>Paenibacillaceae</taxon>
        <taxon>Paenibacillus</taxon>
    </lineage>
</organism>
<dbReference type="InterPro" id="IPR013783">
    <property type="entry name" value="Ig-like_fold"/>
</dbReference>
<dbReference type="Proteomes" id="UP000518605">
    <property type="component" value="Unassembled WGS sequence"/>
</dbReference>
<dbReference type="InterPro" id="IPR006103">
    <property type="entry name" value="Glyco_hydro_2_cat"/>
</dbReference>
<dbReference type="InterPro" id="IPR036156">
    <property type="entry name" value="Beta-gal/glucu_dom_sf"/>
</dbReference>
<evidence type="ECO:0000256" key="5">
    <source>
        <dbReference type="ARBA" id="ARBA00022801"/>
    </source>
</evidence>
<dbReference type="InterPro" id="IPR008979">
    <property type="entry name" value="Galactose-bd-like_sf"/>
</dbReference>
<dbReference type="InterPro" id="IPR006102">
    <property type="entry name" value="Ig-like_GH2"/>
</dbReference>
<dbReference type="Gene3D" id="2.60.40.10">
    <property type="entry name" value="Immunoglobulins"/>
    <property type="match status" value="1"/>
</dbReference>
<evidence type="ECO:0000313" key="11">
    <source>
        <dbReference type="Proteomes" id="UP000518605"/>
    </source>
</evidence>
<comment type="similarity">
    <text evidence="2">Belongs to the glycosyl hydrolase 2 family.</text>
</comment>
<dbReference type="Pfam" id="PF22666">
    <property type="entry name" value="Glyco_hydro_2_N2"/>
    <property type="match status" value="1"/>
</dbReference>
<dbReference type="GO" id="GO:0006516">
    <property type="term" value="P:glycoprotein catabolic process"/>
    <property type="evidence" value="ECO:0007669"/>
    <property type="project" value="TreeGrafter"/>
</dbReference>
<sequence length="877" mass="100400">MQRDELFEPQEHSLRHCQWELKGFWPWVPLKGTSMEIGDELLGVTDWMPATVPGGVHQDLFRAGLIDNPYIDLNSLSCEWVENRWWVYKAEVPVPEVKGKRLELLCKGLDYEALIYWNGELLGEHKGMYEPARFVMTSEQTRGRQSGELMIVLKHAPDEMGQIGKTSDTFTQKSRFNYKWDFSTRLVNVGIWDDICFIVKQAYAIGETALHTDVKDGDGHIKLAVAIEEIVEQVDDLWLTVQITDPSGAEAASCTQQVRDAHNLQKIDISIERPQLWYPNGYGEQPLYEVMVTVHGESIIYDRQRLRAGIRSLAYARNEESPQDALPYTVIVNGIKIYLRGANITPLDHLYGNVGRERYEWLVHAVKHANMNMLRIWGGGIIEKSMLYELCDQHGIMIWQEFIQSSSGIDNIPSKRPEFLRLLERTALQALKTRRSHVSLTIWSGGNELMSEPNVPSTYEDENLAMLKQLVQQHDSQRLFLPTSASGPVQYITAEKGISHDVHGHWKYQGNPVHYELYSEADHLFHSEFGVDGLSAVKSIRKFIGEQHRKPVSMKESLVWRHHGEWWDTYDRDTELFGKLAHLSAFSAASQWMQAEGLRFILQSNRRRAFRNSGSLIWQMNEPWPNVSCTNLIDYYNEAKMAYYWVREAFAPKHAWIDYRKLDYLPDEQLILPVYVMTDASGETCTVLAQVLDSRGNLIHEQSFSGKTQRNAALQIGFLIVQAPHVEDGLFYVQLRFEQAGEQDRGVYIFSTRSGALYAGAWTDTAANLSAKLIQPWQTADSGEGLPEGALQSSFIVRNEGHQAALHVHAEEKSDCYWLTASASHFTLFPGEQRLVTVTCRRRAEELFAERAQEPMGTELQLLLPDVRFYSFTDMKD</sequence>
<comment type="catalytic activity">
    <reaction evidence="1">
        <text>Hydrolysis of terminal, non-reducing beta-D-mannose residues in beta-D-mannosides.</text>
        <dbReference type="EC" id="3.2.1.25"/>
    </reaction>
</comment>
<evidence type="ECO:0000259" key="7">
    <source>
        <dbReference type="Pfam" id="PF00703"/>
    </source>
</evidence>
<evidence type="ECO:0000259" key="8">
    <source>
        <dbReference type="Pfam" id="PF02836"/>
    </source>
</evidence>
<dbReference type="Gene3D" id="3.20.20.80">
    <property type="entry name" value="Glycosidases"/>
    <property type="match status" value="1"/>
</dbReference>
<evidence type="ECO:0000256" key="3">
    <source>
        <dbReference type="ARBA" id="ARBA00012754"/>
    </source>
</evidence>
<keyword evidence="6 10" id="KW-0326">Glycosidase</keyword>
<dbReference type="PANTHER" id="PTHR43730">
    <property type="entry name" value="BETA-MANNOSIDASE"/>
    <property type="match status" value="1"/>
</dbReference>
<dbReference type="RefSeq" id="WP_183566921.1">
    <property type="nucleotide sequence ID" value="NZ_CBCSLB010000014.1"/>
</dbReference>
<name>A0A7W5CB91_9BACL</name>
<protein>
    <recommendedName>
        <fullName evidence="3">beta-mannosidase</fullName>
        <ecNumber evidence="3">3.2.1.25</ecNumber>
    </recommendedName>
</protein>
<keyword evidence="5 10" id="KW-0378">Hydrolase</keyword>
<dbReference type="SUPFAM" id="SSF49785">
    <property type="entry name" value="Galactose-binding domain-like"/>
    <property type="match status" value="1"/>
</dbReference>